<dbReference type="Proteomes" id="UP000094570">
    <property type="component" value="Unassembled WGS sequence"/>
</dbReference>
<accession>A0A1E3G1S7</accession>
<keyword evidence="2" id="KW-0408">Iron</keyword>
<dbReference type="RefSeq" id="WP_069293515.1">
    <property type="nucleotide sequence ID" value="NZ_CP140110.1"/>
</dbReference>
<evidence type="ECO:0000256" key="1">
    <source>
        <dbReference type="ARBA" id="ARBA00022723"/>
    </source>
</evidence>
<feature type="domain" description="4Fe-4S ferredoxin-type" evidence="4">
    <location>
        <begin position="6"/>
        <end position="35"/>
    </location>
</feature>
<evidence type="ECO:0000256" key="3">
    <source>
        <dbReference type="ARBA" id="ARBA00023014"/>
    </source>
</evidence>
<dbReference type="GO" id="GO:0051536">
    <property type="term" value="F:iron-sulfur cluster binding"/>
    <property type="evidence" value="ECO:0007669"/>
    <property type="project" value="UniProtKB-KW"/>
</dbReference>
<feature type="domain" description="4Fe-4S ferredoxin-type" evidence="4">
    <location>
        <begin position="36"/>
        <end position="66"/>
    </location>
</feature>
<dbReference type="PROSITE" id="PS00198">
    <property type="entry name" value="4FE4S_FER_1"/>
    <property type="match status" value="2"/>
</dbReference>
<proteinExistence type="predicted"/>
<organism evidence="5 6">
    <name type="scientific">Fervidobacterium thailandense</name>
    <dbReference type="NCBI Taxonomy" id="1008305"/>
    <lineage>
        <taxon>Bacteria</taxon>
        <taxon>Thermotogati</taxon>
        <taxon>Thermotogota</taxon>
        <taxon>Thermotogae</taxon>
        <taxon>Thermotogales</taxon>
        <taxon>Fervidobacteriaceae</taxon>
        <taxon>Fervidobacterium</taxon>
    </lineage>
</organism>
<keyword evidence="6" id="KW-1185">Reference proteome</keyword>
<evidence type="ECO:0000313" key="6">
    <source>
        <dbReference type="Proteomes" id="UP000094570"/>
    </source>
</evidence>
<dbReference type="PROSITE" id="PS51379">
    <property type="entry name" value="4FE4S_FER_2"/>
    <property type="match status" value="2"/>
</dbReference>
<sequence>MPKKKFKVMVKYEWCKACGICYHICPTKTIVRGELNRPDIPDHSTCIGCLMCENLCPDFAIDVVEEKSEEVGVENA</sequence>
<keyword evidence="1" id="KW-0479">Metal-binding</keyword>
<protein>
    <submittedName>
        <fullName evidence="5">Ferredoxin</fullName>
    </submittedName>
</protein>
<keyword evidence="3" id="KW-0411">Iron-sulfur</keyword>
<dbReference type="AlphaFoldDB" id="A0A1E3G1S7"/>
<evidence type="ECO:0000256" key="2">
    <source>
        <dbReference type="ARBA" id="ARBA00023004"/>
    </source>
</evidence>
<dbReference type="InterPro" id="IPR017896">
    <property type="entry name" value="4Fe4S_Fe-S-bd"/>
</dbReference>
<dbReference type="EMBL" id="LWAF01000011">
    <property type="protein sequence ID" value="ODN30100.1"/>
    <property type="molecule type" value="Genomic_DNA"/>
</dbReference>
<dbReference type="STRING" id="1008305.A4H02_07295"/>
<evidence type="ECO:0000259" key="4">
    <source>
        <dbReference type="PROSITE" id="PS51379"/>
    </source>
</evidence>
<comment type="caution">
    <text evidence="5">The sequence shown here is derived from an EMBL/GenBank/DDBJ whole genome shotgun (WGS) entry which is preliminary data.</text>
</comment>
<dbReference type="OrthoDB" id="9804603at2"/>
<name>A0A1E3G1S7_9BACT</name>
<reference evidence="6" key="1">
    <citation type="submission" date="2016-04" db="EMBL/GenBank/DDBJ databases">
        <title>The genome sequence project of a novel Fervidobacterium isolate from a hot spring in Thailand.</title>
        <authorList>
            <person name="Gonzalez J.M."/>
            <person name="Cuecas A."/>
            <person name="Kanoksilapatham W."/>
        </authorList>
    </citation>
    <scope>NUCLEOTIDE SEQUENCE [LARGE SCALE GENOMIC DNA]</scope>
    <source>
        <strain evidence="6">FC2004</strain>
    </source>
</reference>
<dbReference type="Gene3D" id="3.30.70.20">
    <property type="match status" value="1"/>
</dbReference>
<evidence type="ECO:0000313" key="5">
    <source>
        <dbReference type="EMBL" id="ODN30100.1"/>
    </source>
</evidence>
<dbReference type="Pfam" id="PF13187">
    <property type="entry name" value="Fer4_9"/>
    <property type="match status" value="1"/>
</dbReference>
<dbReference type="InterPro" id="IPR017900">
    <property type="entry name" value="4Fe4S_Fe_S_CS"/>
</dbReference>
<dbReference type="GO" id="GO:0046872">
    <property type="term" value="F:metal ion binding"/>
    <property type="evidence" value="ECO:0007669"/>
    <property type="project" value="UniProtKB-KW"/>
</dbReference>
<gene>
    <name evidence="5" type="ORF">A4H02_07295</name>
</gene>
<dbReference type="SUPFAM" id="SSF54862">
    <property type="entry name" value="4Fe-4S ferredoxins"/>
    <property type="match status" value="1"/>
</dbReference>
<dbReference type="PANTHER" id="PTHR43122:SF1">
    <property type="entry name" value="IRON-SULFUR-BINDING PROTEIN"/>
    <property type="match status" value="1"/>
</dbReference>
<dbReference type="PANTHER" id="PTHR43122">
    <property type="entry name" value="FERREDOXIN SUBUNIT OF PYRUVATE:FLAVODOXIN OXIDOREDUCTASE-RELATED"/>
    <property type="match status" value="1"/>
</dbReference>